<evidence type="ECO:0000256" key="8">
    <source>
        <dbReference type="ARBA" id="ARBA00022833"/>
    </source>
</evidence>
<dbReference type="GO" id="GO:0006269">
    <property type="term" value="P:DNA replication, synthesis of primer"/>
    <property type="evidence" value="ECO:0007669"/>
    <property type="project" value="UniProtKB-UniRule"/>
</dbReference>
<evidence type="ECO:0000313" key="17">
    <source>
        <dbReference type="Proteomes" id="UP000243793"/>
    </source>
</evidence>
<name>A0A1Y0CZ35_9GAMM</name>
<dbReference type="SUPFAM" id="SSF56731">
    <property type="entry name" value="DNA primase core"/>
    <property type="match status" value="1"/>
</dbReference>
<keyword evidence="5 12" id="KW-0235">DNA replication</keyword>
<dbReference type="Gene3D" id="3.40.1360.10">
    <property type="match status" value="1"/>
</dbReference>
<dbReference type="GO" id="GO:0003677">
    <property type="term" value="F:DNA binding"/>
    <property type="evidence" value="ECO:0007669"/>
    <property type="project" value="UniProtKB-KW"/>
</dbReference>
<dbReference type="EC" id="2.7.7.101" evidence="12"/>
<keyword evidence="17" id="KW-1185">Reference proteome</keyword>
<evidence type="ECO:0000259" key="15">
    <source>
        <dbReference type="PROSITE" id="PS50880"/>
    </source>
</evidence>
<dbReference type="OrthoDB" id="9803773at2"/>
<evidence type="ECO:0000256" key="2">
    <source>
        <dbReference type="ARBA" id="ARBA00022515"/>
    </source>
</evidence>
<dbReference type="InterPro" id="IPR016136">
    <property type="entry name" value="DNA_helicase_N/primase_C"/>
</dbReference>
<comment type="similarity">
    <text evidence="12 13">Belongs to the DnaG primase family.</text>
</comment>
<dbReference type="GO" id="GO:0003899">
    <property type="term" value="F:DNA-directed RNA polymerase activity"/>
    <property type="evidence" value="ECO:0007669"/>
    <property type="project" value="UniProtKB-UniRule"/>
</dbReference>
<dbReference type="GO" id="GO:1990077">
    <property type="term" value="C:primosome complex"/>
    <property type="evidence" value="ECO:0007669"/>
    <property type="project" value="UniProtKB-KW"/>
</dbReference>
<dbReference type="FunFam" id="3.90.980.10:FF:000001">
    <property type="entry name" value="DNA primase"/>
    <property type="match status" value="1"/>
</dbReference>
<evidence type="ECO:0000256" key="13">
    <source>
        <dbReference type="PIRNR" id="PIRNR002811"/>
    </source>
</evidence>
<keyword evidence="2 12" id="KW-0639">Primosome</keyword>
<dbReference type="InterPro" id="IPR006171">
    <property type="entry name" value="TOPRIM_dom"/>
</dbReference>
<dbReference type="InterPro" id="IPR013173">
    <property type="entry name" value="DNA_primase_DnaG_DnaB-bd_dom"/>
</dbReference>
<dbReference type="AlphaFoldDB" id="A0A1Y0CZ35"/>
<dbReference type="HAMAP" id="MF_00974">
    <property type="entry name" value="DNA_primase_DnaG"/>
    <property type="match status" value="1"/>
</dbReference>
<keyword evidence="9" id="KW-0460">Magnesium</keyword>
<evidence type="ECO:0000256" key="4">
    <source>
        <dbReference type="ARBA" id="ARBA00022695"/>
    </source>
</evidence>
<dbReference type="GO" id="GO:0005737">
    <property type="term" value="C:cytoplasm"/>
    <property type="evidence" value="ECO:0007669"/>
    <property type="project" value="TreeGrafter"/>
</dbReference>
<dbReference type="InterPro" id="IPR037068">
    <property type="entry name" value="DNA_primase_core_N_sf"/>
</dbReference>
<keyword evidence="3 12" id="KW-0808">Transferase</keyword>
<protein>
    <recommendedName>
        <fullName evidence="12 13">DNA primase</fullName>
        <ecNumber evidence="12">2.7.7.101</ecNumber>
    </recommendedName>
</protein>
<dbReference type="SUPFAM" id="SSF57783">
    <property type="entry name" value="Zinc beta-ribbon"/>
    <property type="match status" value="1"/>
</dbReference>
<dbReference type="Gene3D" id="1.10.860.10">
    <property type="entry name" value="DNAb Helicase, Chain A"/>
    <property type="match status" value="1"/>
</dbReference>
<dbReference type="SMART" id="SM00400">
    <property type="entry name" value="ZnF_CHCC"/>
    <property type="match status" value="1"/>
</dbReference>
<keyword evidence="11 12" id="KW-0804">Transcription</keyword>
<feature type="domain" description="Toprim" evidence="15">
    <location>
        <begin position="262"/>
        <end position="344"/>
    </location>
</feature>
<evidence type="ECO:0000256" key="1">
    <source>
        <dbReference type="ARBA" id="ARBA00022478"/>
    </source>
</evidence>
<dbReference type="InterPro" id="IPR013264">
    <property type="entry name" value="DNAG_N"/>
</dbReference>
<keyword evidence="4 12" id="KW-0548">Nucleotidyltransferase</keyword>
<comment type="subunit">
    <text evidence="12">Monomer. Interacts with DnaB.</text>
</comment>
<dbReference type="CDD" id="cd03364">
    <property type="entry name" value="TOPRIM_DnaG_primases"/>
    <property type="match status" value="1"/>
</dbReference>
<dbReference type="PANTHER" id="PTHR30313">
    <property type="entry name" value="DNA PRIMASE"/>
    <property type="match status" value="1"/>
</dbReference>
<evidence type="ECO:0000256" key="12">
    <source>
        <dbReference type="HAMAP-Rule" id="MF_00974"/>
    </source>
</evidence>
<dbReference type="Gene3D" id="3.90.580.10">
    <property type="entry name" value="Zinc finger, CHC2-type domain"/>
    <property type="match status" value="1"/>
</dbReference>
<dbReference type="PIRSF" id="PIRSF002811">
    <property type="entry name" value="DnaG"/>
    <property type="match status" value="1"/>
</dbReference>
<dbReference type="Gene3D" id="3.90.980.10">
    <property type="entry name" value="DNA primase, catalytic core, N-terminal domain"/>
    <property type="match status" value="1"/>
</dbReference>
<dbReference type="InterPro" id="IPR030846">
    <property type="entry name" value="DnaG_bac"/>
</dbReference>
<accession>A0A1Y0CZ35</accession>
<keyword evidence="6 12" id="KW-0479">Metal-binding</keyword>
<keyword evidence="8 12" id="KW-0862">Zinc</keyword>
<keyword evidence="1 12" id="KW-0240">DNA-directed RNA polymerase</keyword>
<dbReference type="InterPro" id="IPR002694">
    <property type="entry name" value="Znf_CHC2"/>
</dbReference>
<dbReference type="InterPro" id="IPR006295">
    <property type="entry name" value="DNA_primase_DnaG"/>
</dbReference>
<dbReference type="InterPro" id="IPR050219">
    <property type="entry name" value="DnaG_primase"/>
</dbReference>
<dbReference type="NCBIfam" id="TIGR01391">
    <property type="entry name" value="dnaG"/>
    <property type="match status" value="1"/>
</dbReference>
<reference evidence="17" key="1">
    <citation type="submission" date="2017-05" db="EMBL/GenBank/DDBJ databases">
        <authorList>
            <person name="Sung H."/>
        </authorList>
    </citation>
    <scope>NUCLEOTIDE SEQUENCE [LARGE SCALE GENOMIC DNA]</scope>
    <source>
        <strain evidence="17">AMac2203</strain>
    </source>
</reference>
<dbReference type="RefSeq" id="WP_086964034.1">
    <property type="nucleotide sequence ID" value="NZ_CP021376.1"/>
</dbReference>
<dbReference type="Pfam" id="PF01807">
    <property type="entry name" value="Zn_ribbon_DnaG"/>
    <property type="match status" value="1"/>
</dbReference>
<dbReference type="InterPro" id="IPR036977">
    <property type="entry name" value="DNA_primase_Znf_CHC2"/>
</dbReference>
<dbReference type="Pfam" id="PF13155">
    <property type="entry name" value="Toprim_2"/>
    <property type="match status" value="1"/>
</dbReference>
<dbReference type="Pfam" id="PF10410">
    <property type="entry name" value="DnaB_bind"/>
    <property type="match status" value="1"/>
</dbReference>
<dbReference type="FunFam" id="3.90.580.10:FF:000001">
    <property type="entry name" value="DNA primase"/>
    <property type="match status" value="1"/>
</dbReference>
<evidence type="ECO:0000256" key="10">
    <source>
        <dbReference type="ARBA" id="ARBA00023125"/>
    </source>
</evidence>
<evidence type="ECO:0000256" key="5">
    <source>
        <dbReference type="ARBA" id="ARBA00022705"/>
    </source>
</evidence>
<dbReference type="SMART" id="SM00493">
    <property type="entry name" value="TOPRIM"/>
    <property type="match status" value="1"/>
</dbReference>
<dbReference type="GO" id="GO:0000428">
    <property type="term" value="C:DNA-directed RNA polymerase complex"/>
    <property type="evidence" value="ECO:0007669"/>
    <property type="project" value="UniProtKB-KW"/>
</dbReference>
<dbReference type="Pfam" id="PF08275">
    <property type="entry name" value="DNAG_N"/>
    <property type="match status" value="1"/>
</dbReference>
<dbReference type="InterPro" id="IPR034151">
    <property type="entry name" value="TOPRIM_DnaG_bac"/>
</dbReference>
<evidence type="ECO:0000256" key="14">
    <source>
        <dbReference type="PIRSR" id="PIRSR002811-1"/>
    </source>
</evidence>
<dbReference type="SMART" id="SM00766">
    <property type="entry name" value="DnaG_DnaB_bind"/>
    <property type="match status" value="1"/>
</dbReference>
<dbReference type="InterPro" id="IPR019475">
    <property type="entry name" value="DNA_primase_DnaB-bd"/>
</dbReference>
<comment type="catalytic activity">
    <reaction evidence="12">
        <text>ssDNA + n NTP = ssDNA/pppN(pN)n-1 hybrid + (n-1) diphosphate.</text>
        <dbReference type="EC" id="2.7.7.101"/>
    </reaction>
</comment>
<evidence type="ECO:0000256" key="3">
    <source>
        <dbReference type="ARBA" id="ARBA00022679"/>
    </source>
</evidence>
<dbReference type="PROSITE" id="PS50880">
    <property type="entry name" value="TOPRIM"/>
    <property type="match status" value="1"/>
</dbReference>
<comment type="cofactor">
    <cofactor evidence="12 13 14">
        <name>Zn(2+)</name>
        <dbReference type="ChEBI" id="CHEBI:29105"/>
    </cofactor>
    <text evidence="12 13 14">Binds 1 zinc ion per monomer.</text>
</comment>
<comment type="function">
    <text evidence="12 13">RNA polymerase that catalyzes the synthesis of short RNA molecules used as primers for DNA polymerase during DNA replication.</text>
</comment>
<keyword evidence="10 12" id="KW-0238">DNA-binding</keyword>
<organism evidence="16 17">
    <name type="scientific">Oceanisphaera avium</name>
    <dbReference type="NCBI Taxonomy" id="1903694"/>
    <lineage>
        <taxon>Bacteria</taxon>
        <taxon>Pseudomonadati</taxon>
        <taxon>Pseudomonadota</taxon>
        <taxon>Gammaproteobacteria</taxon>
        <taxon>Aeromonadales</taxon>
        <taxon>Aeromonadaceae</taxon>
        <taxon>Oceanisphaera</taxon>
    </lineage>
</organism>
<feature type="zinc finger region" description="CHC2-type" evidence="12 14">
    <location>
        <begin position="40"/>
        <end position="64"/>
    </location>
</feature>
<dbReference type="GO" id="GO:0008270">
    <property type="term" value="F:zinc ion binding"/>
    <property type="evidence" value="ECO:0007669"/>
    <property type="project" value="UniProtKB-UniRule"/>
</dbReference>
<comment type="domain">
    <text evidence="12">Contains an N-terminal zinc-binding domain, a central core domain that contains the primase activity, and a C-terminal DnaB-binding domain.</text>
</comment>
<dbReference type="Proteomes" id="UP000243793">
    <property type="component" value="Chromosome"/>
</dbReference>
<dbReference type="SUPFAM" id="SSF117023">
    <property type="entry name" value="DNA primase DnaG, C-terminal domain"/>
    <property type="match status" value="1"/>
</dbReference>
<evidence type="ECO:0000256" key="11">
    <source>
        <dbReference type="ARBA" id="ARBA00023163"/>
    </source>
</evidence>
<evidence type="ECO:0000256" key="7">
    <source>
        <dbReference type="ARBA" id="ARBA00022771"/>
    </source>
</evidence>
<keyword evidence="7 12" id="KW-0863">Zinc-finger</keyword>
<dbReference type="FunFam" id="3.40.1360.10:FF:000002">
    <property type="entry name" value="DNA primase"/>
    <property type="match status" value="1"/>
</dbReference>
<evidence type="ECO:0000256" key="6">
    <source>
        <dbReference type="ARBA" id="ARBA00022723"/>
    </source>
</evidence>
<sequence length="594" mass="66571">MSGRIPQSFIDDLLARTDIVDLIDQRVKLKKAGKNYQACCPFHNEKSPSFTVSHEKQFYHCFGCGAHGTVLGFLMEYDGLEFLDAIDELAGMHGLTVPRENSHSSQTPQQQAAAKAVRQDLYQQLTDISRFYQHHLRQSNTAIQYLKNRGLSGEVVKRFNIGYVPDEWDSVKRQFASNSETESQLIDGGMLIKNDNGRVYDRFRDRIMFPIHDRRGRVIGFGGRVLGDGTPKYLNSPETPVFHKGRELYGLYEVRQAQRSPERILIVEGYMDVVALAQFGIDYAVASLGTATTPEHLQLLFRTTREVICCYDGDRAGRDAAWRALENALPLLQDGRSLKFVFVPDGEDPDSLVRKLGADDFSQLLDNAQDFGDFLFERLSQEAMSGDAGQHELANQAAAAIVKVPEGFTREGLITQLSRQLNWGENERRVRELFSRLQPEAKAATEAARPNKKKIKLTPIRRAIALVLQYPAAAARLSTTDTQEVAMLPLPGIDLLQTLLVQVQAQPSMTTAQLLEHWRDHSSGPALARLAMSDELFAGDLIEQELKDTFAVLIEDYFSSRIEALQQKSSQGGLSTAEKQELILLLSETKASRH</sequence>
<gene>
    <name evidence="12" type="primary">dnaG</name>
    <name evidence="16" type="ORF">CBP12_08405</name>
</gene>
<dbReference type="PANTHER" id="PTHR30313:SF2">
    <property type="entry name" value="DNA PRIMASE"/>
    <property type="match status" value="1"/>
</dbReference>
<evidence type="ECO:0000313" key="16">
    <source>
        <dbReference type="EMBL" id="ART80167.1"/>
    </source>
</evidence>
<proteinExistence type="inferred from homology"/>
<dbReference type="Pfam" id="PF08278">
    <property type="entry name" value="DnaG_DnaB_bind"/>
    <property type="match status" value="1"/>
</dbReference>
<evidence type="ECO:0000256" key="9">
    <source>
        <dbReference type="ARBA" id="ARBA00022842"/>
    </source>
</evidence>
<dbReference type="KEGG" id="ocm:CBP12_08405"/>
<dbReference type="EMBL" id="CP021376">
    <property type="protein sequence ID" value="ART80167.1"/>
    <property type="molecule type" value="Genomic_DNA"/>
</dbReference>